<protein>
    <recommendedName>
        <fullName evidence="4">HNH endonuclease</fullName>
    </recommendedName>
</protein>
<accession>A0ABN3JF52</accession>
<evidence type="ECO:0008006" key="4">
    <source>
        <dbReference type="Google" id="ProtNLM"/>
    </source>
</evidence>
<dbReference type="Proteomes" id="UP001499986">
    <property type="component" value="Unassembled WGS sequence"/>
</dbReference>
<evidence type="ECO:0000313" key="2">
    <source>
        <dbReference type="EMBL" id="GAA2428242.1"/>
    </source>
</evidence>
<feature type="region of interest" description="Disordered" evidence="1">
    <location>
        <begin position="108"/>
        <end position="141"/>
    </location>
</feature>
<reference evidence="3" key="1">
    <citation type="journal article" date="2019" name="Int. J. Syst. Evol. Microbiol.">
        <title>The Global Catalogue of Microorganisms (GCM) 10K type strain sequencing project: providing services to taxonomists for standard genome sequencing and annotation.</title>
        <authorList>
            <consortium name="The Broad Institute Genomics Platform"/>
            <consortium name="The Broad Institute Genome Sequencing Center for Infectious Disease"/>
            <person name="Wu L."/>
            <person name="Ma J."/>
        </authorList>
    </citation>
    <scope>NUCLEOTIDE SEQUENCE [LARGE SCALE GENOMIC DNA]</scope>
    <source>
        <strain evidence="3">JCM 4358</strain>
    </source>
</reference>
<comment type="caution">
    <text evidence="2">The sequence shown here is derived from an EMBL/GenBank/DDBJ whole genome shotgun (WGS) entry which is preliminary data.</text>
</comment>
<keyword evidence="3" id="KW-1185">Reference proteome</keyword>
<name>A0ABN3JF52_9ACTN</name>
<sequence>MTRRRTGPTDLAKALIHDRDDDACVRCRTWQDLTVHHRVNKGMGRAREPWINQAHNLLTACPTEVAVCGVSVGEGDVVGVDVGPDGLGQGDGLEPLAGGEAREVLPDKDARGRHRLAAQHGGAALPADENDPELGGWFAHR</sequence>
<organism evidence="2 3">
    <name type="scientific">Streptomyces coeruleofuscus</name>
    <dbReference type="NCBI Taxonomy" id="66879"/>
    <lineage>
        <taxon>Bacteria</taxon>
        <taxon>Bacillati</taxon>
        <taxon>Actinomycetota</taxon>
        <taxon>Actinomycetes</taxon>
        <taxon>Kitasatosporales</taxon>
        <taxon>Streptomycetaceae</taxon>
        <taxon>Streptomyces</taxon>
    </lineage>
</organism>
<dbReference type="EMBL" id="BAAASE010000020">
    <property type="protein sequence ID" value="GAA2428242.1"/>
    <property type="molecule type" value="Genomic_DNA"/>
</dbReference>
<dbReference type="RefSeq" id="WP_346139679.1">
    <property type="nucleotide sequence ID" value="NZ_BAAASE010000020.1"/>
</dbReference>
<gene>
    <name evidence="2" type="ORF">GCM10010255_83860</name>
</gene>
<proteinExistence type="predicted"/>
<evidence type="ECO:0000313" key="3">
    <source>
        <dbReference type="Proteomes" id="UP001499986"/>
    </source>
</evidence>
<evidence type="ECO:0000256" key="1">
    <source>
        <dbReference type="SAM" id="MobiDB-lite"/>
    </source>
</evidence>